<accession>A0A6C0HZL7</accession>
<name>A0A6C0HZL7_9ZZZZ</name>
<organism evidence="1">
    <name type="scientific">viral metagenome</name>
    <dbReference type="NCBI Taxonomy" id="1070528"/>
    <lineage>
        <taxon>unclassified sequences</taxon>
        <taxon>metagenomes</taxon>
        <taxon>organismal metagenomes</taxon>
    </lineage>
</organism>
<evidence type="ECO:0000313" key="1">
    <source>
        <dbReference type="EMBL" id="QHT85597.1"/>
    </source>
</evidence>
<protein>
    <submittedName>
        <fullName evidence="1">Uncharacterized protein</fullName>
    </submittedName>
</protein>
<proteinExistence type="predicted"/>
<dbReference type="EMBL" id="MN740043">
    <property type="protein sequence ID" value="QHT85597.1"/>
    <property type="molecule type" value="Genomic_DNA"/>
</dbReference>
<dbReference type="AlphaFoldDB" id="A0A6C0HZL7"/>
<reference evidence="1" key="1">
    <citation type="journal article" date="2020" name="Nature">
        <title>Giant virus diversity and host interactions through global metagenomics.</title>
        <authorList>
            <person name="Schulz F."/>
            <person name="Roux S."/>
            <person name="Paez-Espino D."/>
            <person name="Jungbluth S."/>
            <person name="Walsh D.A."/>
            <person name="Denef V.J."/>
            <person name="McMahon K.D."/>
            <person name="Konstantinidis K.T."/>
            <person name="Eloe-Fadrosh E.A."/>
            <person name="Kyrpides N.C."/>
            <person name="Woyke T."/>
        </authorList>
    </citation>
    <scope>NUCLEOTIDE SEQUENCE</scope>
    <source>
        <strain evidence="1">GVMAG-M-3300023184-182</strain>
    </source>
</reference>
<sequence>MSLQLSQKQISYLEEFIKTNEPTNYENILGNISIGEIDTGILKYRELKNGEIEENYIIFGESGSGYNVYALYKSDISNKIYVIYVSIQTPINYAIIENESEFYKFTMNYNESLNV</sequence>